<keyword evidence="2 5" id="KW-0812">Transmembrane</keyword>
<comment type="subcellular location">
    <subcellularLocation>
        <location evidence="1">Membrane</location>
        <topology evidence="1">Multi-pass membrane protein</topology>
    </subcellularLocation>
</comment>
<accession>A0A2T2XHV4</accession>
<feature type="domain" description="Amino acid permease/ SLC12A" evidence="6">
    <location>
        <begin position="102"/>
        <end position="505"/>
    </location>
</feature>
<feature type="transmembrane region" description="Helical" evidence="5">
    <location>
        <begin position="244"/>
        <end position="264"/>
    </location>
</feature>
<dbReference type="InterPro" id="IPR004841">
    <property type="entry name" value="AA-permease/SLC12A_dom"/>
</dbReference>
<dbReference type="PIRSF" id="PIRSF006060">
    <property type="entry name" value="AA_transporter"/>
    <property type="match status" value="1"/>
</dbReference>
<proteinExistence type="predicted"/>
<protein>
    <submittedName>
        <fullName evidence="7">APC family permease</fullName>
    </submittedName>
</protein>
<evidence type="ECO:0000256" key="5">
    <source>
        <dbReference type="SAM" id="Phobius"/>
    </source>
</evidence>
<name>A0A2T2XHV4_9FIRM</name>
<dbReference type="Proteomes" id="UP000242972">
    <property type="component" value="Unassembled WGS sequence"/>
</dbReference>
<feature type="transmembrane region" description="Helical" evidence="5">
    <location>
        <begin position="368"/>
        <end position="388"/>
    </location>
</feature>
<feature type="transmembrane region" description="Helical" evidence="5">
    <location>
        <begin position="284"/>
        <end position="305"/>
    </location>
</feature>
<evidence type="ECO:0000313" key="8">
    <source>
        <dbReference type="Proteomes" id="UP000242972"/>
    </source>
</evidence>
<organism evidence="7 8">
    <name type="scientific">Sulfobacillus benefaciens</name>
    <dbReference type="NCBI Taxonomy" id="453960"/>
    <lineage>
        <taxon>Bacteria</taxon>
        <taxon>Bacillati</taxon>
        <taxon>Bacillota</taxon>
        <taxon>Clostridia</taxon>
        <taxon>Eubacteriales</taxon>
        <taxon>Clostridiales Family XVII. Incertae Sedis</taxon>
        <taxon>Sulfobacillus</taxon>
    </lineage>
</organism>
<feature type="transmembrane region" description="Helical" evidence="5">
    <location>
        <begin position="326"/>
        <end position="348"/>
    </location>
</feature>
<dbReference type="EMBL" id="PXYW01000012">
    <property type="protein sequence ID" value="PSR34093.1"/>
    <property type="molecule type" value="Genomic_DNA"/>
</dbReference>
<dbReference type="InterPro" id="IPR050367">
    <property type="entry name" value="APC_superfamily"/>
</dbReference>
<comment type="caution">
    <text evidence="7">The sequence shown here is derived from an EMBL/GenBank/DDBJ whole genome shotgun (WGS) entry which is preliminary data.</text>
</comment>
<dbReference type="AlphaFoldDB" id="A0A2T2XHV4"/>
<feature type="transmembrane region" description="Helical" evidence="5">
    <location>
        <begin position="428"/>
        <end position="446"/>
    </location>
</feature>
<evidence type="ECO:0000256" key="4">
    <source>
        <dbReference type="ARBA" id="ARBA00023136"/>
    </source>
</evidence>
<evidence type="ECO:0000313" key="7">
    <source>
        <dbReference type="EMBL" id="PSR34093.1"/>
    </source>
</evidence>
<dbReference type="GO" id="GO:0016020">
    <property type="term" value="C:membrane"/>
    <property type="evidence" value="ECO:0007669"/>
    <property type="project" value="UniProtKB-SubCell"/>
</dbReference>
<feature type="transmembrane region" description="Helical" evidence="5">
    <location>
        <begin position="512"/>
        <end position="535"/>
    </location>
</feature>
<feature type="transmembrane region" description="Helical" evidence="5">
    <location>
        <begin position="216"/>
        <end position="237"/>
    </location>
</feature>
<reference evidence="7 8" key="1">
    <citation type="journal article" date="2014" name="BMC Genomics">
        <title>Comparison of environmental and isolate Sulfobacillus genomes reveals diverse carbon, sulfur, nitrogen, and hydrogen metabolisms.</title>
        <authorList>
            <person name="Justice N.B."/>
            <person name="Norman A."/>
            <person name="Brown C.T."/>
            <person name="Singh A."/>
            <person name="Thomas B.C."/>
            <person name="Banfield J.F."/>
        </authorList>
    </citation>
    <scope>NUCLEOTIDE SEQUENCE [LARGE SCALE GENOMIC DNA]</scope>
    <source>
        <strain evidence="7">AMDSBA4</strain>
    </source>
</reference>
<evidence type="ECO:0000256" key="1">
    <source>
        <dbReference type="ARBA" id="ARBA00004141"/>
    </source>
</evidence>
<dbReference type="Gene3D" id="1.20.1740.10">
    <property type="entry name" value="Amino acid/polyamine transporter I"/>
    <property type="match status" value="1"/>
</dbReference>
<gene>
    <name evidence="7" type="ORF">C7B46_06745</name>
</gene>
<feature type="transmembrane region" description="Helical" evidence="5">
    <location>
        <begin position="191"/>
        <end position="210"/>
    </location>
</feature>
<keyword evidence="3 5" id="KW-1133">Transmembrane helix</keyword>
<evidence type="ECO:0000256" key="3">
    <source>
        <dbReference type="ARBA" id="ARBA00022989"/>
    </source>
</evidence>
<evidence type="ECO:0000256" key="2">
    <source>
        <dbReference type="ARBA" id="ARBA00022692"/>
    </source>
</evidence>
<sequence length="560" mass="60466">MPCLNQCATSWMPPDARFTKQSRFIRDLFQSFHWHRNEMSQPKTPLLYALTKRNSNDKFSLLRLFRNMAQMLIIRGSHMASPKEMSPGGNRLEPNVVSFWGLVSQSLAGMAPTCDVVAFMTAGAAFALVALPLSYLLAFVLMFIEVNTIYHLSKHRTSAGGYYAYVSSGLGPTAALITALMVIFYQVVSVAGVPVYVAGVFLPGLAHMVGITLPSWFWLVGILFFIGVPWVLTVLGIRPTVKTLVFTSGVEILFLVVTSVVIISETHIHQPLHPFDMAAVGVKGVAMGMIFAITSFIGVGSHAPLGEESQATGIQTQKGRVIGKAAIVSLTLVGAALTLAAYALTVGWGQANMGAFANANAPGVTVYLHYLGPIGAIALVVLAVNSALMDDLALLTSSARVLYAVGRDKLLQTSFAQVNGRRAPVHSVTVLALVALVIGVGFGWWLGPVQAFNVLTTAVLFGLVTAHTLMNLSLMRISHSERNLAQIVFHLALPVLAMGLFWFVLYESLLPFVFPLAWAAVFWAIAMIPAIVYALKATRHMDTTRGHHLGIHEEDVPVGI</sequence>
<evidence type="ECO:0000259" key="6">
    <source>
        <dbReference type="Pfam" id="PF00324"/>
    </source>
</evidence>
<feature type="transmembrane region" description="Helical" evidence="5">
    <location>
        <begin position="116"/>
        <end position="142"/>
    </location>
</feature>
<dbReference type="PANTHER" id="PTHR42770">
    <property type="entry name" value="AMINO ACID TRANSPORTER-RELATED"/>
    <property type="match status" value="1"/>
</dbReference>
<dbReference type="PANTHER" id="PTHR42770:SF11">
    <property type="entry name" value="INNER MEMBRANE TRANSPORT PROTEIN YBAT"/>
    <property type="match status" value="1"/>
</dbReference>
<keyword evidence="4 5" id="KW-0472">Membrane</keyword>
<feature type="transmembrane region" description="Helical" evidence="5">
    <location>
        <begin position="452"/>
        <end position="472"/>
    </location>
</feature>
<feature type="transmembrane region" description="Helical" evidence="5">
    <location>
        <begin position="162"/>
        <end position="184"/>
    </location>
</feature>
<feature type="transmembrane region" description="Helical" evidence="5">
    <location>
        <begin position="484"/>
        <end position="506"/>
    </location>
</feature>
<dbReference type="GO" id="GO:0055085">
    <property type="term" value="P:transmembrane transport"/>
    <property type="evidence" value="ECO:0007669"/>
    <property type="project" value="InterPro"/>
</dbReference>
<dbReference type="Pfam" id="PF00324">
    <property type="entry name" value="AA_permease"/>
    <property type="match status" value="1"/>
</dbReference>